<dbReference type="PANTHER" id="PTHR43877:SF2">
    <property type="entry name" value="AMINOALKYLPHOSPHONATE N-ACETYLTRANSFERASE-RELATED"/>
    <property type="match status" value="1"/>
</dbReference>
<evidence type="ECO:0000256" key="2">
    <source>
        <dbReference type="ARBA" id="ARBA00023315"/>
    </source>
</evidence>
<accession>A0A418WZ43</accession>
<organism evidence="4 5">
    <name type="scientific">Noviherbaspirillum cavernae</name>
    <dbReference type="NCBI Taxonomy" id="2320862"/>
    <lineage>
        <taxon>Bacteria</taxon>
        <taxon>Pseudomonadati</taxon>
        <taxon>Pseudomonadota</taxon>
        <taxon>Betaproteobacteria</taxon>
        <taxon>Burkholderiales</taxon>
        <taxon>Oxalobacteraceae</taxon>
        <taxon>Noviherbaspirillum</taxon>
    </lineage>
</organism>
<sequence>MVVTASTLSPISVMAIRHRFIRADHVLSSRRRCNCFNRMEFEIRTAVSEDAASVCKVLCRSISECCIEDHRNDGAILAAWLGNKTPGTVGTWLLAPDHYSLVAVADHEPVGVAMLTRAGKIVLCHVTPEVRFTGIGKSLLQAIEVQAGQWNLNELRVASTVTARDFYRRNGYRQIGKTTSVFGIETFTFSKRLCDSYQKRVVCKCAL</sequence>
<dbReference type="InterPro" id="IPR050832">
    <property type="entry name" value="Bact_Acetyltransf"/>
</dbReference>
<dbReference type="PROSITE" id="PS51186">
    <property type="entry name" value="GNAT"/>
    <property type="match status" value="1"/>
</dbReference>
<dbReference type="PANTHER" id="PTHR43877">
    <property type="entry name" value="AMINOALKYLPHOSPHONATE N-ACETYLTRANSFERASE-RELATED-RELATED"/>
    <property type="match status" value="1"/>
</dbReference>
<keyword evidence="1 4" id="KW-0808">Transferase</keyword>
<keyword evidence="2" id="KW-0012">Acyltransferase</keyword>
<dbReference type="InterPro" id="IPR016181">
    <property type="entry name" value="Acyl_CoA_acyltransferase"/>
</dbReference>
<dbReference type="InterPro" id="IPR000182">
    <property type="entry name" value="GNAT_dom"/>
</dbReference>
<dbReference type="GO" id="GO:0016747">
    <property type="term" value="F:acyltransferase activity, transferring groups other than amino-acyl groups"/>
    <property type="evidence" value="ECO:0007669"/>
    <property type="project" value="InterPro"/>
</dbReference>
<dbReference type="CDD" id="cd04301">
    <property type="entry name" value="NAT_SF"/>
    <property type="match status" value="1"/>
</dbReference>
<dbReference type="SUPFAM" id="SSF55729">
    <property type="entry name" value="Acyl-CoA N-acyltransferases (Nat)"/>
    <property type="match status" value="1"/>
</dbReference>
<proteinExistence type="predicted"/>
<dbReference type="Proteomes" id="UP000285190">
    <property type="component" value="Unassembled WGS sequence"/>
</dbReference>
<dbReference type="Pfam" id="PF13673">
    <property type="entry name" value="Acetyltransf_10"/>
    <property type="match status" value="1"/>
</dbReference>
<evidence type="ECO:0000313" key="5">
    <source>
        <dbReference type="Proteomes" id="UP000285190"/>
    </source>
</evidence>
<reference evidence="4 5" key="1">
    <citation type="submission" date="2018-09" db="EMBL/GenBank/DDBJ databases">
        <authorList>
            <person name="Zhu H."/>
        </authorList>
    </citation>
    <scope>NUCLEOTIDE SEQUENCE [LARGE SCALE GENOMIC DNA]</scope>
    <source>
        <strain evidence="4 5">K2R10-39</strain>
    </source>
</reference>
<keyword evidence="5" id="KW-1185">Reference proteome</keyword>
<comment type="caution">
    <text evidence="4">The sequence shown here is derived from an EMBL/GenBank/DDBJ whole genome shotgun (WGS) entry which is preliminary data.</text>
</comment>
<evidence type="ECO:0000256" key="1">
    <source>
        <dbReference type="ARBA" id="ARBA00022679"/>
    </source>
</evidence>
<gene>
    <name evidence="4" type="ORF">D3870_05340</name>
</gene>
<protein>
    <submittedName>
        <fullName evidence="4">GNAT family N-acetyltransferase</fullName>
    </submittedName>
</protein>
<dbReference type="Gene3D" id="3.40.630.30">
    <property type="match status" value="1"/>
</dbReference>
<name>A0A418WZ43_9BURK</name>
<feature type="domain" description="N-acetyltransferase" evidence="3">
    <location>
        <begin position="41"/>
        <end position="194"/>
    </location>
</feature>
<evidence type="ECO:0000259" key="3">
    <source>
        <dbReference type="PROSITE" id="PS51186"/>
    </source>
</evidence>
<dbReference type="EMBL" id="QYUN01000002">
    <property type="protein sequence ID" value="RJG05514.1"/>
    <property type="molecule type" value="Genomic_DNA"/>
</dbReference>
<dbReference type="AlphaFoldDB" id="A0A418WZ43"/>
<evidence type="ECO:0000313" key="4">
    <source>
        <dbReference type="EMBL" id="RJG05514.1"/>
    </source>
</evidence>